<dbReference type="AlphaFoldDB" id="A0A9Q0FD40"/>
<accession>A0A9Q0FD40</accession>
<reference evidence="2" key="2">
    <citation type="journal article" date="2023" name="Plants (Basel)">
        <title>Annotation of the Turnera subulata (Passifloraceae) Draft Genome Reveals the S-Locus Evolved after the Divergence of Turneroideae from Passifloroideae in a Stepwise Manner.</title>
        <authorList>
            <person name="Henning P.M."/>
            <person name="Roalson E.H."/>
            <person name="Mir W."/>
            <person name="McCubbin A.G."/>
            <person name="Shore J.S."/>
        </authorList>
    </citation>
    <scope>NUCLEOTIDE SEQUENCE</scope>
    <source>
        <strain evidence="2">F60SS</strain>
    </source>
</reference>
<dbReference type="EMBL" id="JAKUCV010005927">
    <property type="protein sequence ID" value="KAJ4829294.1"/>
    <property type="molecule type" value="Genomic_DNA"/>
</dbReference>
<dbReference type="Proteomes" id="UP001141552">
    <property type="component" value="Unassembled WGS sequence"/>
</dbReference>
<feature type="compositionally biased region" description="Low complexity" evidence="1">
    <location>
        <begin position="54"/>
        <end position="65"/>
    </location>
</feature>
<comment type="caution">
    <text evidence="2">The sequence shown here is derived from an EMBL/GenBank/DDBJ whole genome shotgun (WGS) entry which is preliminary data.</text>
</comment>
<organism evidence="2 3">
    <name type="scientific">Turnera subulata</name>
    <dbReference type="NCBI Taxonomy" id="218843"/>
    <lineage>
        <taxon>Eukaryota</taxon>
        <taxon>Viridiplantae</taxon>
        <taxon>Streptophyta</taxon>
        <taxon>Embryophyta</taxon>
        <taxon>Tracheophyta</taxon>
        <taxon>Spermatophyta</taxon>
        <taxon>Magnoliopsida</taxon>
        <taxon>eudicotyledons</taxon>
        <taxon>Gunneridae</taxon>
        <taxon>Pentapetalae</taxon>
        <taxon>rosids</taxon>
        <taxon>fabids</taxon>
        <taxon>Malpighiales</taxon>
        <taxon>Passifloraceae</taxon>
        <taxon>Turnera</taxon>
    </lineage>
</organism>
<evidence type="ECO:0000313" key="3">
    <source>
        <dbReference type="Proteomes" id="UP001141552"/>
    </source>
</evidence>
<proteinExistence type="predicted"/>
<name>A0A9Q0FD40_9ROSI</name>
<sequence>MGSHGTTVIGLTTTLVSSKIRIPQVQPVHNRNTLVLIPGTPSVIKLPKTKPLSSSVRAMGSSASSQKQDNPQDPSFALVAPSVLVARSWRV</sequence>
<reference evidence="2" key="1">
    <citation type="submission" date="2022-02" db="EMBL/GenBank/DDBJ databases">
        <authorList>
            <person name="Henning P.M."/>
            <person name="McCubbin A.G."/>
            <person name="Shore J.S."/>
        </authorList>
    </citation>
    <scope>NUCLEOTIDE SEQUENCE</scope>
    <source>
        <strain evidence="2">F60SS</strain>
        <tissue evidence="2">Leaves</tissue>
    </source>
</reference>
<gene>
    <name evidence="2" type="ORF">Tsubulata_000990</name>
</gene>
<keyword evidence="3" id="KW-1185">Reference proteome</keyword>
<protein>
    <submittedName>
        <fullName evidence="2">Uncharacterized protein</fullName>
    </submittedName>
</protein>
<evidence type="ECO:0000313" key="2">
    <source>
        <dbReference type="EMBL" id="KAJ4829294.1"/>
    </source>
</evidence>
<evidence type="ECO:0000256" key="1">
    <source>
        <dbReference type="SAM" id="MobiDB-lite"/>
    </source>
</evidence>
<feature type="region of interest" description="Disordered" evidence="1">
    <location>
        <begin position="54"/>
        <end position="75"/>
    </location>
</feature>